<reference evidence="2 3" key="1">
    <citation type="submission" date="2015-07" db="EMBL/GenBank/DDBJ databases">
        <authorList>
            <person name="Voget S."/>
            <person name="Dogs M."/>
            <person name="Brinkhoff T.H."/>
            <person name="Daniel R."/>
        </authorList>
    </citation>
    <scope>NUCLEOTIDE SEQUENCE [LARGE SCALE GENOMIC DNA]</scope>
    <source>
        <strain evidence="2 3">B14</strain>
    </source>
</reference>
<dbReference type="Pfam" id="PF13551">
    <property type="entry name" value="HTH_29"/>
    <property type="match status" value="1"/>
</dbReference>
<keyword evidence="3" id="KW-1185">Reference proteome</keyword>
<proteinExistence type="predicted"/>
<dbReference type="EMBL" id="CP143423">
    <property type="protein sequence ID" value="WVX47169.1"/>
    <property type="molecule type" value="Genomic_DNA"/>
</dbReference>
<accession>A0ABZ2BQJ2</accession>
<feature type="region of interest" description="Disordered" evidence="1">
    <location>
        <begin position="53"/>
        <end position="96"/>
    </location>
</feature>
<reference evidence="3" key="2">
    <citation type="submission" date="2024-01" db="EMBL/GenBank/DDBJ databases">
        <title>Roseobacter fucihabitans sp. nov., isolated from the brown alga Fucus spiralis.</title>
        <authorList>
            <person name="Hahnke S."/>
            <person name="Berger M."/>
            <person name="Schlingloff A."/>
            <person name="Athale I."/>
            <person name="Neumann-Schaal M."/>
            <person name="Adenaya A."/>
            <person name="Poehlein A."/>
            <person name="Daniel R."/>
            <person name="Pertersen J."/>
            <person name="Brinkhoff T."/>
        </authorList>
    </citation>
    <scope>NUCLEOTIDE SEQUENCE [LARGE SCALE GENOMIC DNA]</scope>
    <source>
        <strain evidence="3">B14</strain>
    </source>
</reference>
<dbReference type="SUPFAM" id="SSF46689">
    <property type="entry name" value="Homeodomain-like"/>
    <property type="match status" value="1"/>
</dbReference>
<gene>
    <name evidence="2" type="ORF">ROLI_002340</name>
</gene>
<evidence type="ECO:0000256" key="1">
    <source>
        <dbReference type="SAM" id="MobiDB-lite"/>
    </source>
</evidence>
<name>A0ABZ2BQJ2_9RHOB</name>
<evidence type="ECO:0008006" key="4">
    <source>
        <dbReference type="Google" id="ProtNLM"/>
    </source>
</evidence>
<dbReference type="InterPro" id="IPR009057">
    <property type="entry name" value="Homeodomain-like_sf"/>
</dbReference>
<sequence length="96" mass="10789">MGWMMMSGRELNRVEVLAQVDHGRLSADTAANMLDLTRRQIFRLSKRYRQDGAAAIRHKSRGCAPNNQFHAAKRGSRTHQRDAGLTTSKAEGSHEL</sequence>
<dbReference type="Proteomes" id="UP001318682">
    <property type="component" value="Chromosome"/>
</dbReference>
<protein>
    <recommendedName>
        <fullName evidence="4">Helix-turn-helix domain-containing protein</fullName>
    </recommendedName>
</protein>
<organism evidence="2 3">
    <name type="scientific">Roseobacter fucihabitans</name>
    <dbReference type="NCBI Taxonomy" id="1537242"/>
    <lineage>
        <taxon>Bacteria</taxon>
        <taxon>Pseudomonadati</taxon>
        <taxon>Pseudomonadota</taxon>
        <taxon>Alphaproteobacteria</taxon>
        <taxon>Rhodobacterales</taxon>
        <taxon>Roseobacteraceae</taxon>
        <taxon>Roseobacter</taxon>
    </lineage>
</organism>
<evidence type="ECO:0000313" key="3">
    <source>
        <dbReference type="Proteomes" id="UP001318682"/>
    </source>
</evidence>
<evidence type="ECO:0000313" key="2">
    <source>
        <dbReference type="EMBL" id="WVX47169.1"/>
    </source>
</evidence>